<dbReference type="OrthoDB" id="5309803at2759"/>
<dbReference type="EMBL" id="JH767570">
    <property type="protein sequence ID" value="EON64897.1"/>
    <property type="molecule type" value="Genomic_DNA"/>
</dbReference>
<feature type="compositionally biased region" description="Basic and acidic residues" evidence="1">
    <location>
        <begin position="107"/>
        <end position="117"/>
    </location>
</feature>
<keyword evidence="2" id="KW-0812">Transmembrane</keyword>
<protein>
    <submittedName>
        <fullName evidence="3">Uncharacterized protein</fullName>
    </submittedName>
</protein>
<keyword evidence="2" id="KW-0472">Membrane</keyword>
<feature type="region of interest" description="Disordered" evidence="1">
    <location>
        <begin position="57"/>
        <end position="123"/>
    </location>
</feature>
<keyword evidence="2" id="KW-1133">Transmembrane helix</keyword>
<name>R7YSI7_CONA1</name>
<organism evidence="3 4">
    <name type="scientific">Coniosporium apollinis (strain CBS 100218)</name>
    <name type="common">Rock-inhabiting black yeast</name>
    <dbReference type="NCBI Taxonomy" id="1168221"/>
    <lineage>
        <taxon>Eukaryota</taxon>
        <taxon>Fungi</taxon>
        <taxon>Dikarya</taxon>
        <taxon>Ascomycota</taxon>
        <taxon>Pezizomycotina</taxon>
        <taxon>Dothideomycetes</taxon>
        <taxon>Dothideomycetes incertae sedis</taxon>
        <taxon>Coniosporium</taxon>
    </lineage>
</organism>
<evidence type="ECO:0000313" key="4">
    <source>
        <dbReference type="Proteomes" id="UP000016924"/>
    </source>
</evidence>
<evidence type="ECO:0000256" key="2">
    <source>
        <dbReference type="SAM" id="Phobius"/>
    </source>
</evidence>
<dbReference type="Proteomes" id="UP000016924">
    <property type="component" value="Unassembled WGS sequence"/>
</dbReference>
<dbReference type="GeneID" id="19901442"/>
<dbReference type="HOGENOM" id="CLU_116849_1_1_1"/>
<dbReference type="RefSeq" id="XP_007780214.1">
    <property type="nucleotide sequence ID" value="XM_007782024.1"/>
</dbReference>
<reference evidence="4" key="1">
    <citation type="submission" date="2012-06" db="EMBL/GenBank/DDBJ databases">
        <title>The genome sequence of Coniosporium apollinis CBS 100218.</title>
        <authorList>
            <consortium name="The Broad Institute Genome Sequencing Platform"/>
            <person name="Cuomo C."/>
            <person name="Gorbushina A."/>
            <person name="Noack S."/>
            <person name="Walker B."/>
            <person name="Young S.K."/>
            <person name="Zeng Q."/>
            <person name="Gargeya S."/>
            <person name="Fitzgerald M."/>
            <person name="Haas B."/>
            <person name="Abouelleil A."/>
            <person name="Alvarado L."/>
            <person name="Arachchi H.M."/>
            <person name="Berlin A.M."/>
            <person name="Chapman S.B."/>
            <person name="Goldberg J."/>
            <person name="Griggs A."/>
            <person name="Gujja S."/>
            <person name="Hansen M."/>
            <person name="Howarth C."/>
            <person name="Imamovic A."/>
            <person name="Larimer J."/>
            <person name="McCowan C."/>
            <person name="Montmayeur A."/>
            <person name="Murphy C."/>
            <person name="Neiman D."/>
            <person name="Pearson M."/>
            <person name="Priest M."/>
            <person name="Roberts A."/>
            <person name="Saif S."/>
            <person name="Shea T."/>
            <person name="Sisk P."/>
            <person name="Sykes S."/>
            <person name="Wortman J."/>
            <person name="Nusbaum C."/>
            <person name="Birren B."/>
        </authorList>
    </citation>
    <scope>NUCLEOTIDE SEQUENCE [LARGE SCALE GENOMIC DNA]</scope>
    <source>
        <strain evidence="4">CBS 100218</strain>
    </source>
</reference>
<sequence>MAWFSILPDNLSTVEAWAARIFILLGVLTIGPWALLIIYDLLLYSWRSATHEIPVIGGRARGRQRPRAPSLTERPSGHRRKFSLAVPSSIGEEDDSDRSASASGKDSSADLRARHSDSAVFEE</sequence>
<evidence type="ECO:0000313" key="3">
    <source>
        <dbReference type="EMBL" id="EON64897.1"/>
    </source>
</evidence>
<accession>R7YSI7</accession>
<dbReference type="AlphaFoldDB" id="R7YSI7"/>
<feature type="transmembrane region" description="Helical" evidence="2">
    <location>
        <begin position="17"/>
        <end position="39"/>
    </location>
</feature>
<keyword evidence="4" id="KW-1185">Reference proteome</keyword>
<evidence type="ECO:0000256" key="1">
    <source>
        <dbReference type="SAM" id="MobiDB-lite"/>
    </source>
</evidence>
<dbReference type="OMA" id="TIVPWAF"/>
<proteinExistence type="predicted"/>
<gene>
    <name evidence="3" type="ORF">W97_04131</name>
</gene>
<dbReference type="eggNOG" id="ENOG502SU96">
    <property type="taxonomic scope" value="Eukaryota"/>
</dbReference>